<comment type="caution">
    <text evidence="2">The sequence shown here is derived from an EMBL/GenBank/DDBJ whole genome shotgun (WGS) entry which is preliminary data.</text>
</comment>
<name>A0A9X1TA54_9BACT</name>
<dbReference type="EMBL" id="JAJTTA010000003">
    <property type="protein sequence ID" value="MCF0042140.1"/>
    <property type="molecule type" value="Genomic_DNA"/>
</dbReference>
<feature type="signal peptide" evidence="1">
    <location>
        <begin position="1"/>
        <end position="19"/>
    </location>
</feature>
<evidence type="ECO:0000313" key="2">
    <source>
        <dbReference type="EMBL" id="MCF0042140.1"/>
    </source>
</evidence>
<keyword evidence="3" id="KW-1185">Reference proteome</keyword>
<dbReference type="NCBIfam" id="NF041384">
    <property type="entry name" value="YHS_seleno_dom"/>
    <property type="match status" value="1"/>
</dbReference>
<reference evidence="2" key="1">
    <citation type="submission" date="2021-12" db="EMBL/GenBank/DDBJ databases">
        <title>Novel species in genus Dyadobacter.</title>
        <authorList>
            <person name="Ma C."/>
        </authorList>
    </citation>
    <scope>NUCLEOTIDE SEQUENCE</scope>
    <source>
        <strain evidence="2">CY399</strain>
    </source>
</reference>
<feature type="chain" id="PRO_5040851635" evidence="1">
    <location>
        <begin position="20"/>
        <end position="146"/>
    </location>
</feature>
<accession>A0A9X1TA54</accession>
<protein>
    <submittedName>
        <fullName evidence="2">YHS domain protein</fullName>
    </submittedName>
</protein>
<dbReference type="Proteomes" id="UP001139700">
    <property type="component" value="Unassembled WGS sequence"/>
</dbReference>
<proteinExistence type="predicted"/>
<sequence>MRKIILATTFILTALGSYAQKSEIFAPGGKAIKGYDVVAFFKDAGPVAGADSLSYQYKDAQWLFANRANLDAFKANPDMYMPQYGGYCAYGTSQGHKAPTETDTWTIVNDKLYFNYNQKVKENWSKKRDELIRKADTEWPLIKDKQ</sequence>
<dbReference type="AlphaFoldDB" id="A0A9X1TA54"/>
<gene>
    <name evidence="2" type="ORF">LXM24_18680</name>
</gene>
<evidence type="ECO:0000256" key="1">
    <source>
        <dbReference type="SAM" id="SignalP"/>
    </source>
</evidence>
<keyword evidence="1" id="KW-0732">Signal</keyword>
<dbReference type="RefSeq" id="WP_234615008.1">
    <property type="nucleotide sequence ID" value="NZ_CP098806.1"/>
</dbReference>
<organism evidence="2 3">
    <name type="scientific">Dyadobacter fanqingshengii</name>
    <dbReference type="NCBI Taxonomy" id="2906443"/>
    <lineage>
        <taxon>Bacteria</taxon>
        <taxon>Pseudomonadati</taxon>
        <taxon>Bacteroidota</taxon>
        <taxon>Cytophagia</taxon>
        <taxon>Cytophagales</taxon>
        <taxon>Spirosomataceae</taxon>
        <taxon>Dyadobacter</taxon>
    </lineage>
</organism>
<evidence type="ECO:0000313" key="3">
    <source>
        <dbReference type="Proteomes" id="UP001139700"/>
    </source>
</evidence>